<evidence type="ECO:0000313" key="3">
    <source>
        <dbReference type="EMBL" id="NYJ79447.1"/>
    </source>
</evidence>
<evidence type="ECO:0000313" key="4">
    <source>
        <dbReference type="Proteomes" id="UP000535437"/>
    </source>
</evidence>
<evidence type="ECO:0000256" key="1">
    <source>
        <dbReference type="SAM" id="MobiDB-lite"/>
    </source>
</evidence>
<feature type="transmembrane region" description="Helical" evidence="2">
    <location>
        <begin position="136"/>
        <end position="157"/>
    </location>
</feature>
<feature type="compositionally biased region" description="Basic and acidic residues" evidence="1">
    <location>
        <begin position="7"/>
        <end position="33"/>
    </location>
</feature>
<keyword evidence="2" id="KW-1133">Transmembrane helix</keyword>
<keyword evidence="2" id="KW-0472">Membrane</keyword>
<accession>A0A7Z0KDB2</accession>
<feature type="transmembrane region" description="Helical" evidence="2">
    <location>
        <begin position="112"/>
        <end position="130"/>
    </location>
</feature>
<comment type="caution">
    <text evidence="3">The sequence shown here is derived from an EMBL/GenBank/DDBJ whole genome shotgun (WGS) entry which is preliminary data.</text>
</comment>
<keyword evidence="4" id="KW-1185">Reference proteome</keyword>
<sequence>MLGRKKKQEEAEVARRDAERAEQEAREAEERRPPQPKGQPTPRRKDQVAARRRPLVPNDRKVARQTQRERTRQLREKQRIAMETGDERYLPVRDRGPQRRFVRDWIDARTGVGEWMLIVVLLFLFISLAVPEQLRIVMSQFLWLLVLVVLVECWWVARSVRRKIEERFGEKEKGIRFYAIMRALQIRRLRLPKPLVGRGEFPS</sequence>
<keyword evidence="2" id="KW-0812">Transmembrane</keyword>
<feature type="region of interest" description="Disordered" evidence="1">
    <location>
        <begin position="1"/>
        <end position="77"/>
    </location>
</feature>
<evidence type="ECO:0008006" key="5">
    <source>
        <dbReference type="Google" id="ProtNLM"/>
    </source>
</evidence>
<dbReference type="AlphaFoldDB" id="A0A7Z0KDB2"/>
<evidence type="ECO:0000256" key="2">
    <source>
        <dbReference type="SAM" id="Phobius"/>
    </source>
</evidence>
<dbReference type="Pfam" id="PF11241">
    <property type="entry name" value="DUF3043"/>
    <property type="match status" value="1"/>
</dbReference>
<protein>
    <recommendedName>
        <fullName evidence="5">DUF3043 domain-containing protein</fullName>
    </recommendedName>
</protein>
<dbReference type="InterPro" id="IPR021403">
    <property type="entry name" value="DUF3043"/>
</dbReference>
<organism evidence="3 4">
    <name type="scientific">Nesterenkonia xinjiangensis</name>
    <dbReference type="NCBI Taxonomy" id="225327"/>
    <lineage>
        <taxon>Bacteria</taxon>
        <taxon>Bacillati</taxon>
        <taxon>Actinomycetota</taxon>
        <taxon>Actinomycetes</taxon>
        <taxon>Micrococcales</taxon>
        <taxon>Micrococcaceae</taxon>
        <taxon>Nesterenkonia</taxon>
    </lineage>
</organism>
<name>A0A7Z0KDB2_9MICC</name>
<dbReference type="EMBL" id="JACCFY010000001">
    <property type="protein sequence ID" value="NYJ79447.1"/>
    <property type="molecule type" value="Genomic_DNA"/>
</dbReference>
<feature type="compositionally biased region" description="Basic and acidic residues" evidence="1">
    <location>
        <begin position="58"/>
        <end position="77"/>
    </location>
</feature>
<proteinExistence type="predicted"/>
<gene>
    <name evidence="3" type="ORF">HNR09_002858</name>
</gene>
<dbReference type="Proteomes" id="UP000535437">
    <property type="component" value="Unassembled WGS sequence"/>
</dbReference>
<dbReference type="RefSeq" id="WP_179542665.1">
    <property type="nucleotide sequence ID" value="NZ_BAAALL010000001.1"/>
</dbReference>
<reference evidence="3 4" key="1">
    <citation type="submission" date="2020-07" db="EMBL/GenBank/DDBJ databases">
        <title>Sequencing the genomes of 1000 actinobacteria strains.</title>
        <authorList>
            <person name="Klenk H.-P."/>
        </authorList>
    </citation>
    <scope>NUCLEOTIDE SEQUENCE [LARGE SCALE GENOMIC DNA]</scope>
    <source>
        <strain evidence="3 4">DSM 15475</strain>
    </source>
</reference>